<evidence type="ECO:0000313" key="3">
    <source>
        <dbReference type="EMBL" id="KAF7366359.1"/>
    </source>
</evidence>
<dbReference type="Proteomes" id="UP000623467">
    <property type="component" value="Unassembled WGS sequence"/>
</dbReference>
<sequence length="198" mass="21384">MLAYNFLAFGHSTVSAGKQSQQLTAVAISLRASGAATDIIIAGAMIYLLNQTRSQFTSTQRLISALLVLSVNSGAWTAILAVLDFISILAFPVDFTFCVFELPLCSLYLSTLLLNLNARKFINRVDGSIDLADMTRSGNRAHGESGTTIHFVSPRQTHRHSTGTAVLSQAESGSTTLQKFTSTSREDVARDKPEEVIV</sequence>
<feature type="domain" description="DUF6534" evidence="2">
    <location>
        <begin position="35"/>
        <end position="120"/>
    </location>
</feature>
<evidence type="ECO:0000313" key="4">
    <source>
        <dbReference type="Proteomes" id="UP000623467"/>
    </source>
</evidence>
<dbReference type="OrthoDB" id="3161836at2759"/>
<dbReference type="PANTHER" id="PTHR40465">
    <property type="entry name" value="CHROMOSOME 1, WHOLE GENOME SHOTGUN SEQUENCE"/>
    <property type="match status" value="1"/>
</dbReference>
<organism evidence="3 4">
    <name type="scientific">Mycena sanguinolenta</name>
    <dbReference type="NCBI Taxonomy" id="230812"/>
    <lineage>
        <taxon>Eukaryota</taxon>
        <taxon>Fungi</taxon>
        <taxon>Dikarya</taxon>
        <taxon>Basidiomycota</taxon>
        <taxon>Agaricomycotina</taxon>
        <taxon>Agaricomycetes</taxon>
        <taxon>Agaricomycetidae</taxon>
        <taxon>Agaricales</taxon>
        <taxon>Marasmiineae</taxon>
        <taxon>Mycenaceae</taxon>
        <taxon>Mycena</taxon>
    </lineage>
</organism>
<feature type="transmembrane region" description="Helical" evidence="1">
    <location>
        <begin position="89"/>
        <end position="114"/>
    </location>
</feature>
<name>A0A8H6YW98_9AGAR</name>
<evidence type="ECO:0000259" key="2">
    <source>
        <dbReference type="Pfam" id="PF20152"/>
    </source>
</evidence>
<dbReference type="EMBL" id="JACAZH010000006">
    <property type="protein sequence ID" value="KAF7366359.1"/>
    <property type="molecule type" value="Genomic_DNA"/>
</dbReference>
<dbReference type="AlphaFoldDB" id="A0A8H6YW98"/>
<feature type="transmembrane region" description="Helical" evidence="1">
    <location>
        <begin position="62"/>
        <end position="83"/>
    </location>
</feature>
<gene>
    <name evidence="3" type="ORF">MSAN_00892400</name>
</gene>
<keyword evidence="4" id="KW-1185">Reference proteome</keyword>
<dbReference type="InterPro" id="IPR045339">
    <property type="entry name" value="DUF6534"/>
</dbReference>
<dbReference type="Pfam" id="PF20152">
    <property type="entry name" value="DUF6534"/>
    <property type="match status" value="1"/>
</dbReference>
<proteinExistence type="predicted"/>
<evidence type="ECO:0000256" key="1">
    <source>
        <dbReference type="SAM" id="Phobius"/>
    </source>
</evidence>
<comment type="caution">
    <text evidence="3">The sequence shown here is derived from an EMBL/GenBank/DDBJ whole genome shotgun (WGS) entry which is preliminary data.</text>
</comment>
<feature type="transmembrane region" description="Helical" evidence="1">
    <location>
        <begin position="28"/>
        <end position="50"/>
    </location>
</feature>
<dbReference type="PANTHER" id="PTHR40465:SF1">
    <property type="entry name" value="DUF6534 DOMAIN-CONTAINING PROTEIN"/>
    <property type="match status" value="1"/>
</dbReference>
<reference evidence="3" key="1">
    <citation type="submission" date="2020-05" db="EMBL/GenBank/DDBJ databases">
        <title>Mycena genomes resolve the evolution of fungal bioluminescence.</title>
        <authorList>
            <person name="Tsai I.J."/>
        </authorList>
    </citation>
    <scope>NUCLEOTIDE SEQUENCE</scope>
    <source>
        <strain evidence="3">160909Yilan</strain>
    </source>
</reference>
<keyword evidence="1" id="KW-0472">Membrane</keyword>
<accession>A0A8H6YW98</accession>
<keyword evidence="1" id="KW-0812">Transmembrane</keyword>
<keyword evidence="1" id="KW-1133">Transmembrane helix</keyword>
<protein>
    <recommendedName>
        <fullName evidence="2">DUF6534 domain-containing protein</fullName>
    </recommendedName>
</protein>